<evidence type="ECO:0000313" key="3">
    <source>
        <dbReference type="Proteomes" id="UP000727907"/>
    </source>
</evidence>
<dbReference type="EMBL" id="JAHOPB010000001">
    <property type="protein sequence ID" value="MBU8874887.1"/>
    <property type="molecule type" value="Genomic_DNA"/>
</dbReference>
<comment type="similarity">
    <text evidence="1">Belongs to the UPF0065 (bug) family.</text>
</comment>
<dbReference type="PIRSF" id="PIRSF017082">
    <property type="entry name" value="YflP"/>
    <property type="match status" value="1"/>
</dbReference>
<evidence type="ECO:0000256" key="1">
    <source>
        <dbReference type="ARBA" id="ARBA00006987"/>
    </source>
</evidence>
<keyword evidence="3" id="KW-1185">Reference proteome</keyword>
<dbReference type="InterPro" id="IPR005064">
    <property type="entry name" value="BUG"/>
</dbReference>
<name>A0ABS6IJW5_9HYPH</name>
<dbReference type="CDD" id="cd07012">
    <property type="entry name" value="PBP2_Bug_TTT"/>
    <property type="match status" value="1"/>
</dbReference>
<dbReference type="PANTHER" id="PTHR42928">
    <property type="entry name" value="TRICARBOXYLATE-BINDING PROTEIN"/>
    <property type="match status" value="1"/>
</dbReference>
<dbReference type="Proteomes" id="UP000727907">
    <property type="component" value="Unassembled WGS sequence"/>
</dbReference>
<protein>
    <submittedName>
        <fullName evidence="2">Tripartite tricarboxylate transporter substrate binding protein</fullName>
    </submittedName>
</protein>
<proteinExistence type="inferred from homology"/>
<accession>A0ABS6IJW5</accession>
<organism evidence="2 3">
    <name type="scientific">Reyranella humidisoli</name>
    <dbReference type="NCBI Taxonomy" id="2849149"/>
    <lineage>
        <taxon>Bacteria</taxon>
        <taxon>Pseudomonadati</taxon>
        <taxon>Pseudomonadota</taxon>
        <taxon>Alphaproteobacteria</taxon>
        <taxon>Hyphomicrobiales</taxon>
        <taxon>Reyranellaceae</taxon>
        <taxon>Reyranella</taxon>
    </lineage>
</organism>
<gene>
    <name evidence="2" type="ORF">KQ910_14010</name>
</gene>
<sequence length="324" mass="35205">MKRRNVLAALGGLPVTAALGSGAQAQDAYPARLVKILVPFGPGGSTDIISRLIGKQLETMTGKAFVIENKPGATGMIGTTQVKNAPADGYTLLLGSTSTLAANPSLYKQMTYDPSDFTTVAVNGATGNFMLVKQDAPYKTVKEFVDYAKKQPKPLFSGYGNASSRVPAALFEVTTGVKFEEVAYRDAVASIQDLNAGRVDCVFPDQVVGESYVRSGYVRALAVTSKERSPLFPDVPAIAETYPGYVIIAFSCFSVRKETPDDIKQKLNRLIMDAIYEPAVLERVKQLGFIPPPRDWTIAQCDAFVAKEREDWTKYIKLAKIEPQ</sequence>
<reference evidence="2 3" key="1">
    <citation type="submission" date="2021-06" db="EMBL/GenBank/DDBJ databases">
        <authorList>
            <person name="Lee D.H."/>
        </authorList>
    </citation>
    <scope>NUCLEOTIDE SEQUENCE [LARGE SCALE GENOMIC DNA]</scope>
    <source>
        <strain evidence="2 3">MMS21-HV4-11</strain>
    </source>
</reference>
<evidence type="ECO:0000313" key="2">
    <source>
        <dbReference type="EMBL" id="MBU8874887.1"/>
    </source>
</evidence>
<dbReference type="Pfam" id="PF03401">
    <property type="entry name" value="TctC"/>
    <property type="match status" value="1"/>
</dbReference>
<dbReference type="PANTHER" id="PTHR42928:SF5">
    <property type="entry name" value="BLR1237 PROTEIN"/>
    <property type="match status" value="1"/>
</dbReference>
<dbReference type="RefSeq" id="WP_216961214.1">
    <property type="nucleotide sequence ID" value="NZ_JAHOPB010000001.1"/>
</dbReference>
<comment type="caution">
    <text evidence="2">The sequence shown here is derived from an EMBL/GenBank/DDBJ whole genome shotgun (WGS) entry which is preliminary data.</text>
</comment>